<evidence type="ECO:0000313" key="1">
    <source>
        <dbReference type="EMBL" id="TLD97397.1"/>
    </source>
</evidence>
<dbReference type="AlphaFoldDB" id="A0A4U8TF96"/>
<sequence>MVLQLEITNADENLLKALKGVVRLYPQSKLKVKRQNSKGQKLTVNGFTEEFEMELLRELEETRRDYAAGKIKAYSADEFRKAVDNGEI</sequence>
<evidence type="ECO:0000313" key="2">
    <source>
        <dbReference type="Proteomes" id="UP000029733"/>
    </source>
</evidence>
<dbReference type="EMBL" id="JRPR02000001">
    <property type="protein sequence ID" value="TLD97397.1"/>
    <property type="molecule type" value="Genomic_DNA"/>
</dbReference>
<protein>
    <submittedName>
        <fullName evidence="1">Uncharacterized protein</fullName>
    </submittedName>
</protein>
<dbReference type="Proteomes" id="UP000029733">
    <property type="component" value="Unassembled WGS sequence"/>
</dbReference>
<reference evidence="1 2" key="1">
    <citation type="journal article" date="2014" name="Genome Announc.">
        <title>Draft genome sequences of eight enterohepatic helicobacter species isolated from both laboratory and wild rodents.</title>
        <authorList>
            <person name="Sheh A."/>
            <person name="Shen Z."/>
            <person name="Fox J.G."/>
        </authorList>
    </citation>
    <scope>NUCLEOTIDE SEQUENCE [LARGE SCALE GENOMIC DNA]</scope>
    <source>
        <strain evidence="1 2">MIT 09-6949</strain>
    </source>
</reference>
<comment type="caution">
    <text evidence="1">The sequence shown here is derived from an EMBL/GenBank/DDBJ whole genome shotgun (WGS) entry which is preliminary data.</text>
</comment>
<dbReference type="RefSeq" id="WP_034353169.1">
    <property type="nucleotide sequence ID" value="NZ_JRPR02000001.1"/>
</dbReference>
<accession>A0A4U8TF96</accession>
<proteinExistence type="predicted"/>
<organism evidence="1 2">
    <name type="scientific">Helicobacter jaachi</name>
    <dbReference type="NCBI Taxonomy" id="1677920"/>
    <lineage>
        <taxon>Bacteria</taxon>
        <taxon>Pseudomonadati</taxon>
        <taxon>Campylobacterota</taxon>
        <taxon>Epsilonproteobacteria</taxon>
        <taxon>Campylobacterales</taxon>
        <taxon>Helicobacteraceae</taxon>
        <taxon>Helicobacter</taxon>
    </lineage>
</organism>
<keyword evidence="2" id="KW-1185">Reference proteome</keyword>
<gene>
    <name evidence="1" type="ORF">LS71_001200</name>
</gene>
<name>A0A4U8TF96_9HELI</name>
<dbReference type="OrthoDB" id="5327357at2"/>